<evidence type="ECO:0000256" key="4">
    <source>
        <dbReference type="ARBA" id="ARBA00022833"/>
    </source>
</evidence>
<proteinExistence type="predicted"/>
<feature type="domain" description="B box-type" evidence="10">
    <location>
        <begin position="1"/>
        <end position="47"/>
    </location>
</feature>
<dbReference type="OrthoDB" id="153872at2759"/>
<feature type="region of interest" description="Disordered" evidence="9">
    <location>
        <begin position="171"/>
        <end position="205"/>
    </location>
</feature>
<reference evidence="11" key="1">
    <citation type="submission" date="2021-01" db="EMBL/GenBank/DDBJ databases">
        <title>Adiantum capillus-veneris genome.</title>
        <authorList>
            <person name="Fang Y."/>
            <person name="Liao Q."/>
        </authorList>
    </citation>
    <scope>NUCLEOTIDE SEQUENCE</scope>
    <source>
        <strain evidence="11">H3</strain>
        <tissue evidence="11">Leaf</tissue>
    </source>
</reference>
<feature type="compositionally biased region" description="Polar residues" evidence="9">
    <location>
        <begin position="186"/>
        <end position="205"/>
    </location>
</feature>
<dbReference type="GO" id="GO:0009640">
    <property type="term" value="P:photomorphogenesis"/>
    <property type="evidence" value="ECO:0007669"/>
    <property type="project" value="TreeGrafter"/>
</dbReference>
<sequence>MKVQCDVCEKAEARVICCADEAALCADCDGRIHGANKLASKHQRVSLLYATTAEQRTCCDICQDKAGFFFCLEDRALLCRSCDYSIHSANALTAKHKRFLVAGIRVALEAAPITNESAESVQAHLESQTHSSTAKISELGSPKLPPLPRSGSTDSQESYLRVAPSLSLMAQQSPSPISYDQREGCGTTNASPSKSEKTVQSSQVAAPSQEAMVVLPSKIAQVPEDPFSHQVQFNSNWEMHPHPSIAGVCTNNMNASCAVANQIGGDGFGGKSSISKYFTETIPGWRVDELLIFTDASSTRNYADCGPPKTDTWNFGDNEWQADCNTIEESIFAQGPAEVPSLPHLPTSSSVLKSTRGWWGGGKFMKPFNIDCLLEHDDAPTVPDVGASPHMQSTMAPPPKRRRIGIDF</sequence>
<keyword evidence="8" id="KW-0863">Zinc-finger</keyword>
<evidence type="ECO:0000259" key="10">
    <source>
        <dbReference type="PROSITE" id="PS50119"/>
    </source>
</evidence>
<evidence type="ECO:0000256" key="6">
    <source>
        <dbReference type="ARBA" id="ARBA00023163"/>
    </source>
</evidence>
<feature type="region of interest" description="Disordered" evidence="9">
    <location>
        <begin position="119"/>
        <end position="158"/>
    </location>
</feature>
<feature type="domain" description="B box-type" evidence="10">
    <location>
        <begin position="54"/>
        <end position="101"/>
    </location>
</feature>
<dbReference type="GO" id="GO:0006355">
    <property type="term" value="P:regulation of DNA-templated transcription"/>
    <property type="evidence" value="ECO:0007669"/>
    <property type="project" value="TreeGrafter"/>
</dbReference>
<dbReference type="CDD" id="cd19821">
    <property type="entry name" value="Bbox1_BBX-like"/>
    <property type="match status" value="2"/>
</dbReference>
<keyword evidence="12" id="KW-1185">Reference proteome</keyword>
<organism evidence="11 12">
    <name type="scientific">Adiantum capillus-veneris</name>
    <name type="common">Maidenhair fern</name>
    <dbReference type="NCBI Taxonomy" id="13818"/>
    <lineage>
        <taxon>Eukaryota</taxon>
        <taxon>Viridiplantae</taxon>
        <taxon>Streptophyta</taxon>
        <taxon>Embryophyta</taxon>
        <taxon>Tracheophyta</taxon>
        <taxon>Polypodiopsida</taxon>
        <taxon>Polypodiidae</taxon>
        <taxon>Polypodiales</taxon>
        <taxon>Pteridineae</taxon>
        <taxon>Pteridaceae</taxon>
        <taxon>Vittarioideae</taxon>
        <taxon>Adiantum</taxon>
    </lineage>
</organism>
<evidence type="ECO:0000256" key="2">
    <source>
        <dbReference type="ARBA" id="ARBA00022723"/>
    </source>
</evidence>
<evidence type="ECO:0000256" key="5">
    <source>
        <dbReference type="ARBA" id="ARBA00023015"/>
    </source>
</evidence>
<gene>
    <name evidence="11" type="ORF">GOP47_0013688</name>
</gene>
<dbReference type="Pfam" id="PF00643">
    <property type="entry name" value="zf-B_box"/>
    <property type="match status" value="1"/>
</dbReference>
<comment type="subcellular location">
    <subcellularLocation>
        <location evidence="1">Nucleus</location>
    </subcellularLocation>
</comment>
<accession>A0A9D4ZES8</accession>
<evidence type="ECO:0000313" key="11">
    <source>
        <dbReference type="EMBL" id="KAI5071437.1"/>
    </source>
</evidence>
<dbReference type="PANTHER" id="PTHR31832">
    <property type="entry name" value="B-BOX ZINC FINGER PROTEIN 22"/>
    <property type="match status" value="1"/>
</dbReference>
<keyword evidence="7" id="KW-0539">Nucleus</keyword>
<evidence type="ECO:0000313" key="12">
    <source>
        <dbReference type="Proteomes" id="UP000886520"/>
    </source>
</evidence>
<dbReference type="PANTHER" id="PTHR31832:SF63">
    <property type="entry name" value="B-BOX ZINC FINGER PROTEIN 23"/>
    <property type="match status" value="1"/>
</dbReference>
<keyword evidence="3" id="KW-0677">Repeat</keyword>
<name>A0A9D4ZES8_ADICA</name>
<keyword evidence="2" id="KW-0479">Metal-binding</keyword>
<dbReference type="GO" id="GO:0005634">
    <property type="term" value="C:nucleus"/>
    <property type="evidence" value="ECO:0007669"/>
    <property type="project" value="UniProtKB-SubCell"/>
</dbReference>
<evidence type="ECO:0000256" key="9">
    <source>
        <dbReference type="SAM" id="MobiDB-lite"/>
    </source>
</evidence>
<dbReference type="InterPro" id="IPR051979">
    <property type="entry name" value="B-box_zinc_finger"/>
</dbReference>
<dbReference type="InterPro" id="IPR000315">
    <property type="entry name" value="Znf_B-box"/>
</dbReference>
<feature type="compositionally biased region" description="Polar residues" evidence="9">
    <location>
        <begin position="119"/>
        <end position="135"/>
    </location>
</feature>
<dbReference type="EMBL" id="JABFUD020000013">
    <property type="protein sequence ID" value="KAI5071437.1"/>
    <property type="molecule type" value="Genomic_DNA"/>
</dbReference>
<evidence type="ECO:0000256" key="1">
    <source>
        <dbReference type="ARBA" id="ARBA00004123"/>
    </source>
</evidence>
<comment type="caution">
    <text evidence="11">The sequence shown here is derived from an EMBL/GenBank/DDBJ whole genome shotgun (WGS) entry which is preliminary data.</text>
</comment>
<dbReference type="InterPro" id="IPR049808">
    <property type="entry name" value="CONSTANS-like_Bbox1"/>
</dbReference>
<evidence type="ECO:0000256" key="8">
    <source>
        <dbReference type="PROSITE-ProRule" id="PRU00024"/>
    </source>
</evidence>
<protein>
    <recommendedName>
        <fullName evidence="10">B box-type domain-containing protein</fullName>
    </recommendedName>
</protein>
<dbReference type="Gene3D" id="3.30.160.60">
    <property type="entry name" value="Classic Zinc Finger"/>
    <property type="match status" value="1"/>
</dbReference>
<dbReference type="GO" id="GO:0008270">
    <property type="term" value="F:zinc ion binding"/>
    <property type="evidence" value="ECO:0007669"/>
    <property type="project" value="UniProtKB-KW"/>
</dbReference>
<keyword evidence="6" id="KW-0804">Transcription</keyword>
<dbReference type="AlphaFoldDB" id="A0A9D4ZES8"/>
<dbReference type="Proteomes" id="UP000886520">
    <property type="component" value="Chromosome 13"/>
</dbReference>
<keyword evidence="5" id="KW-0805">Transcription regulation</keyword>
<evidence type="ECO:0000256" key="3">
    <source>
        <dbReference type="ARBA" id="ARBA00022737"/>
    </source>
</evidence>
<keyword evidence="4" id="KW-0862">Zinc</keyword>
<dbReference type="PROSITE" id="PS50119">
    <property type="entry name" value="ZF_BBOX"/>
    <property type="match status" value="2"/>
</dbReference>
<dbReference type="SMART" id="SM00336">
    <property type="entry name" value="BBOX"/>
    <property type="match status" value="2"/>
</dbReference>
<evidence type="ECO:0000256" key="7">
    <source>
        <dbReference type="ARBA" id="ARBA00023242"/>
    </source>
</evidence>